<name>A0AAW3WRQ6_SERFO</name>
<dbReference type="RefSeq" id="WP_037375967.1">
    <property type="nucleotide sequence ID" value="NZ_JACBIV010000001.1"/>
</dbReference>
<dbReference type="EMBL" id="JACNYO010000015">
    <property type="protein sequence ID" value="MBC3213496.1"/>
    <property type="molecule type" value="Genomic_DNA"/>
</dbReference>
<proteinExistence type="predicted"/>
<organism evidence="1 2">
    <name type="scientific">Serratia fonticola</name>
    <dbReference type="NCBI Taxonomy" id="47917"/>
    <lineage>
        <taxon>Bacteria</taxon>
        <taxon>Pseudomonadati</taxon>
        <taxon>Pseudomonadota</taxon>
        <taxon>Gammaproteobacteria</taxon>
        <taxon>Enterobacterales</taxon>
        <taxon>Yersiniaceae</taxon>
        <taxon>Serratia</taxon>
    </lineage>
</organism>
<evidence type="ECO:0000313" key="2">
    <source>
        <dbReference type="Proteomes" id="UP000659084"/>
    </source>
</evidence>
<sequence length="112" mass="12842">MERLQLIAIKRTAMGTAFFCTGPYDYDHGFDRLMSCKTLEDLRSVVFGDILLHTFLEQRKVDEVKQFVLKEAIQLVSAIEHVSWDVAETLLLQVLTDVTRQVLGNEQARDIV</sequence>
<dbReference type="AlphaFoldDB" id="A0AAW3WRQ6"/>
<protein>
    <submittedName>
        <fullName evidence="1">Uncharacterized protein</fullName>
    </submittedName>
</protein>
<dbReference type="Proteomes" id="UP000659084">
    <property type="component" value="Unassembled WGS sequence"/>
</dbReference>
<comment type="caution">
    <text evidence="1">The sequence shown here is derived from an EMBL/GenBank/DDBJ whole genome shotgun (WGS) entry which is preliminary data.</text>
</comment>
<accession>A0AAW3WRQ6</accession>
<gene>
    <name evidence="1" type="ORF">H8J20_15215</name>
</gene>
<reference evidence="1" key="1">
    <citation type="submission" date="2020-08" db="EMBL/GenBank/DDBJ databases">
        <title>Food and environmental bacterial isolates.</title>
        <authorList>
            <person name="Richter L."/>
            <person name="Du Plessis E.M."/>
            <person name="Duvenage S."/>
            <person name="Allam M."/>
            <person name="Korsten L."/>
        </authorList>
    </citation>
    <scope>NUCLEOTIDE SEQUENCE</scope>
    <source>
        <strain evidence="1">UPMP2127</strain>
    </source>
</reference>
<evidence type="ECO:0000313" key="1">
    <source>
        <dbReference type="EMBL" id="MBC3213496.1"/>
    </source>
</evidence>